<dbReference type="PANTHER" id="PTHR36453:SF1">
    <property type="entry name" value="RIGHT HANDED BETA HELIX DOMAIN-CONTAINING PROTEIN"/>
    <property type="match status" value="1"/>
</dbReference>
<feature type="signal peptide" evidence="1">
    <location>
        <begin position="1"/>
        <end position="17"/>
    </location>
</feature>
<dbReference type="SUPFAM" id="SSF51126">
    <property type="entry name" value="Pectin lyase-like"/>
    <property type="match status" value="1"/>
</dbReference>
<dbReference type="AlphaFoldDB" id="A0A813LGM0"/>
<feature type="chain" id="PRO_5032671148" description="Right handed beta helix domain-containing protein" evidence="1">
    <location>
        <begin position="18"/>
        <end position="882"/>
    </location>
</feature>
<dbReference type="EMBL" id="CAJNNW010035372">
    <property type="protein sequence ID" value="CAE8727329.1"/>
    <property type="molecule type" value="Genomic_DNA"/>
</dbReference>
<evidence type="ECO:0008006" key="4">
    <source>
        <dbReference type="Google" id="ProtNLM"/>
    </source>
</evidence>
<comment type="caution">
    <text evidence="2">The sequence shown here is derived from an EMBL/GenBank/DDBJ whole genome shotgun (WGS) entry which is preliminary data.</text>
</comment>
<dbReference type="PANTHER" id="PTHR36453">
    <property type="entry name" value="SECRETED PROTEIN-RELATED"/>
    <property type="match status" value="1"/>
</dbReference>
<dbReference type="Proteomes" id="UP000626109">
    <property type="component" value="Unassembled WGS sequence"/>
</dbReference>
<reference evidence="2" key="1">
    <citation type="submission" date="2021-02" db="EMBL/GenBank/DDBJ databases">
        <authorList>
            <person name="Dougan E. K."/>
            <person name="Rhodes N."/>
            <person name="Thang M."/>
            <person name="Chan C."/>
        </authorList>
    </citation>
    <scope>NUCLEOTIDE SEQUENCE</scope>
</reference>
<evidence type="ECO:0000313" key="2">
    <source>
        <dbReference type="EMBL" id="CAE8727329.1"/>
    </source>
</evidence>
<accession>A0A813LGM0</accession>
<proteinExistence type="predicted"/>
<gene>
    <name evidence="2" type="ORF">PGLA2088_LOCUS44778</name>
</gene>
<name>A0A813LGM0_POLGL</name>
<organism evidence="2 3">
    <name type="scientific">Polarella glacialis</name>
    <name type="common">Dinoflagellate</name>
    <dbReference type="NCBI Taxonomy" id="89957"/>
    <lineage>
        <taxon>Eukaryota</taxon>
        <taxon>Sar</taxon>
        <taxon>Alveolata</taxon>
        <taxon>Dinophyceae</taxon>
        <taxon>Suessiales</taxon>
        <taxon>Suessiaceae</taxon>
        <taxon>Polarella</taxon>
    </lineage>
</organism>
<sequence length="882" mass="95976">MMSFFSLWATTVSLASAHYKTGAYSSEDLVRLLARGHFMQDAPGMPVEGIPVDFECEWRIAASGHAKTLQPHLSIERQRALFEALELGSVGSDGKHPHPVCSDRSIAFEDVAWEPVPRYDGSLEQGTYLEVHSVTELLRVLDSLSVVSESEDSTNLDSGQRTGSSRTIIGLAPGVYRLSETLALGPEHSHVTLRPSQPGSEVTITGARLLSGLHWTKVDTSSYGAVASNEANVYVADVPDNLGALGMTALRVNGKRATRARFPNANPEYDQFPVGYVASKTEWLPPKDMGPSVDVTVPMADAYPLVDTPASARPTGYGKYAFAGAYRVGINGSCSILTPPASYWCQPDGRTGDGYHFRTPSGVRNISQFLPHGPYRDGGRDMVLTYWRPGHWFSIMFNLSRPIDSTTGDAIFGIGGFQGADGHDEGAEWFVENVLEELDSPNEFFHDEARNKLYFYFNGTGAPPPEVEVPMLTELITVRGTVDAPVQGLHIFNLTLEGQRPTYLEPHGIPSAGDWGLERMAAFHFEGTEDLLLQGCIFQRLDGNAVLLAGYNRRAVIRRNEFVLLGASAVALWGDDQLGDGTVRGGEQPRETVVEDNFCHEIGIYQKQSSCYFHAVSAQSTIRRNLFFNGPRALVNFNDGFGGGHDLGHNLLFNSCREGSDHGAFNSWGRQPYLADIRTGSPSAEPAWSRLHNNFIVANYAANGGCFDNDDGSSWYLEQNNFCVYGGMKSDFEGSNKRSSNNVHAFANVYGDACLAGINQVSEHYAEGYWNNTCILAKAGDTYLSLSQLSQKEGTVPSKAAFHTYLGSNTIFVPNASCTVTWGSSQNITEWLSYGLDDGTRAMDSSSLTSAQILQMGFGVLTAPNGPPIPGGLDEAPALMFV</sequence>
<dbReference type="InterPro" id="IPR011050">
    <property type="entry name" value="Pectin_lyase_fold/virulence"/>
</dbReference>
<evidence type="ECO:0000256" key="1">
    <source>
        <dbReference type="SAM" id="SignalP"/>
    </source>
</evidence>
<protein>
    <recommendedName>
        <fullName evidence="4">Right handed beta helix domain-containing protein</fullName>
    </recommendedName>
</protein>
<evidence type="ECO:0000313" key="3">
    <source>
        <dbReference type="Proteomes" id="UP000626109"/>
    </source>
</evidence>
<keyword evidence="1" id="KW-0732">Signal</keyword>